<sequence>MLYRQRRSSAASILRAVLARLVGLVAELHRTGTDTAYLDRLSDHSLRDIGVRRIATRDDIVYR</sequence>
<evidence type="ECO:0008006" key="3">
    <source>
        <dbReference type="Google" id="ProtNLM"/>
    </source>
</evidence>
<gene>
    <name evidence="1" type="ORF">GCM10010862_44210</name>
</gene>
<keyword evidence="2" id="KW-1185">Reference proteome</keyword>
<proteinExistence type="predicted"/>
<organism evidence="1 2">
    <name type="scientific">Devosia nitrariae</name>
    <dbReference type="NCBI Taxonomy" id="2071872"/>
    <lineage>
        <taxon>Bacteria</taxon>
        <taxon>Pseudomonadati</taxon>
        <taxon>Pseudomonadota</taxon>
        <taxon>Alphaproteobacteria</taxon>
        <taxon>Hyphomicrobiales</taxon>
        <taxon>Devosiaceae</taxon>
        <taxon>Devosia</taxon>
    </lineage>
</organism>
<reference evidence="2" key="1">
    <citation type="journal article" date="2019" name="Int. J. Syst. Evol. Microbiol.">
        <title>The Global Catalogue of Microorganisms (GCM) 10K type strain sequencing project: providing services to taxonomists for standard genome sequencing and annotation.</title>
        <authorList>
            <consortium name="The Broad Institute Genomics Platform"/>
            <consortium name="The Broad Institute Genome Sequencing Center for Infectious Disease"/>
            <person name="Wu L."/>
            <person name="Ma J."/>
        </authorList>
    </citation>
    <scope>NUCLEOTIDE SEQUENCE [LARGE SCALE GENOMIC DNA]</scope>
    <source>
        <strain evidence="2">NBRC 112416</strain>
    </source>
</reference>
<name>A0ABQ5WB29_9HYPH</name>
<evidence type="ECO:0000313" key="2">
    <source>
        <dbReference type="Proteomes" id="UP001156691"/>
    </source>
</evidence>
<evidence type="ECO:0000313" key="1">
    <source>
        <dbReference type="EMBL" id="GLQ57162.1"/>
    </source>
</evidence>
<accession>A0ABQ5WB29</accession>
<dbReference type="Proteomes" id="UP001156691">
    <property type="component" value="Unassembled WGS sequence"/>
</dbReference>
<dbReference type="EMBL" id="BSNS01000023">
    <property type="protein sequence ID" value="GLQ57162.1"/>
    <property type="molecule type" value="Genomic_DNA"/>
</dbReference>
<comment type="caution">
    <text evidence="1">The sequence shown here is derived from an EMBL/GenBank/DDBJ whole genome shotgun (WGS) entry which is preliminary data.</text>
</comment>
<protein>
    <recommendedName>
        <fullName evidence="3">DUF1127 domain-containing protein</fullName>
    </recommendedName>
</protein>
<dbReference type="RefSeq" id="WP_284342561.1">
    <property type="nucleotide sequence ID" value="NZ_BSNS01000023.1"/>
</dbReference>